<dbReference type="RefSeq" id="WP_106472689.1">
    <property type="nucleotide sequence ID" value="NZ_CP027665.1"/>
</dbReference>
<evidence type="ECO:0000256" key="2">
    <source>
        <dbReference type="ARBA" id="ARBA00022801"/>
    </source>
</evidence>
<dbReference type="PROSITE" id="PS00893">
    <property type="entry name" value="NUDIX_BOX"/>
    <property type="match status" value="1"/>
</dbReference>
<feature type="domain" description="Nudix hydrolase" evidence="4">
    <location>
        <begin position="9"/>
        <end position="139"/>
    </location>
</feature>
<reference evidence="6" key="1">
    <citation type="submission" date="2018-03" db="EMBL/GenBank/DDBJ databases">
        <title>Genomic analysis of the strain SH-1 isolated from shrimp intestine.</title>
        <authorList>
            <person name="Kim Y.-S."/>
            <person name="Kim S.-E."/>
            <person name="Kim K.-H."/>
        </authorList>
    </citation>
    <scope>NUCLEOTIDE SEQUENCE [LARGE SCALE GENOMIC DNA]</scope>
    <source>
        <strain evidence="6">SH-1</strain>
    </source>
</reference>
<dbReference type="KEGG" id="thas:C6Y53_12195"/>
<proteinExistence type="inferred from homology"/>
<dbReference type="PANTHER" id="PTHR43046">
    <property type="entry name" value="GDP-MANNOSE MANNOSYL HYDROLASE"/>
    <property type="match status" value="1"/>
</dbReference>
<dbReference type="EMBL" id="CP027665">
    <property type="protein sequence ID" value="AVO38375.1"/>
    <property type="molecule type" value="Genomic_DNA"/>
</dbReference>
<gene>
    <name evidence="5" type="ORF">C6Y53_12195</name>
</gene>
<dbReference type="PROSITE" id="PS51462">
    <property type="entry name" value="NUDIX"/>
    <property type="match status" value="1"/>
</dbReference>
<evidence type="ECO:0000256" key="3">
    <source>
        <dbReference type="RuleBase" id="RU003476"/>
    </source>
</evidence>
<dbReference type="InterPro" id="IPR015797">
    <property type="entry name" value="NUDIX_hydrolase-like_dom_sf"/>
</dbReference>
<keyword evidence="2 3" id="KW-0378">Hydrolase</keyword>
<dbReference type="SUPFAM" id="SSF55811">
    <property type="entry name" value="Nudix"/>
    <property type="match status" value="1"/>
</dbReference>
<protein>
    <submittedName>
        <fullName evidence="5">NUDIX hydrolase</fullName>
    </submittedName>
</protein>
<dbReference type="InterPro" id="IPR020084">
    <property type="entry name" value="NUDIX_hydrolase_CS"/>
</dbReference>
<name>A0A2S0MR60_9RHOB</name>
<evidence type="ECO:0000313" key="6">
    <source>
        <dbReference type="Proteomes" id="UP000237655"/>
    </source>
</evidence>
<evidence type="ECO:0000256" key="1">
    <source>
        <dbReference type="ARBA" id="ARBA00001946"/>
    </source>
</evidence>
<dbReference type="Pfam" id="PF00293">
    <property type="entry name" value="NUDIX"/>
    <property type="match status" value="1"/>
</dbReference>
<dbReference type="GO" id="GO:0016787">
    <property type="term" value="F:hydrolase activity"/>
    <property type="evidence" value="ECO:0007669"/>
    <property type="project" value="UniProtKB-KW"/>
</dbReference>
<evidence type="ECO:0000259" key="4">
    <source>
        <dbReference type="PROSITE" id="PS51462"/>
    </source>
</evidence>
<organism evidence="5 6">
    <name type="scientific">Pukyongiella litopenaei</name>
    <dbReference type="NCBI Taxonomy" id="2605946"/>
    <lineage>
        <taxon>Bacteria</taxon>
        <taxon>Pseudomonadati</taxon>
        <taxon>Pseudomonadota</taxon>
        <taxon>Alphaproteobacteria</taxon>
        <taxon>Rhodobacterales</taxon>
        <taxon>Paracoccaceae</taxon>
        <taxon>Pukyongiella</taxon>
    </lineage>
</organism>
<dbReference type="CDD" id="cd04673">
    <property type="entry name" value="NUDIX_ADPRase"/>
    <property type="match status" value="1"/>
</dbReference>
<dbReference type="Gene3D" id="3.90.79.10">
    <property type="entry name" value="Nucleoside Triphosphate Pyrophosphohydrolase"/>
    <property type="match status" value="1"/>
</dbReference>
<dbReference type="PRINTS" id="PR00502">
    <property type="entry name" value="NUDIXFAMILY"/>
</dbReference>
<comment type="cofactor">
    <cofactor evidence="1">
        <name>Mg(2+)</name>
        <dbReference type="ChEBI" id="CHEBI:18420"/>
    </cofactor>
</comment>
<sequence>MTRRRHPTWPRLGALAVVPRNGQVLLVQRCNPPDAGLWGFPGGHVEPGETAHDAAARELLEETGVEAAPTGYLTNIDAIRYRPDGTVASHYLLAAVLCTYLRGEPVAADDVSDARWVGPDQLAGLPTSTHVAELAARATRALGRDRA</sequence>
<dbReference type="InterPro" id="IPR000086">
    <property type="entry name" value="NUDIX_hydrolase_dom"/>
</dbReference>
<evidence type="ECO:0000313" key="5">
    <source>
        <dbReference type="EMBL" id="AVO38375.1"/>
    </source>
</evidence>
<dbReference type="InterPro" id="IPR020476">
    <property type="entry name" value="Nudix_hydrolase"/>
</dbReference>
<comment type="similarity">
    <text evidence="3">Belongs to the Nudix hydrolase family.</text>
</comment>
<dbReference type="AlphaFoldDB" id="A0A2S0MR60"/>
<dbReference type="Proteomes" id="UP000237655">
    <property type="component" value="Chromosome"/>
</dbReference>
<accession>A0A2S0MR60</accession>
<dbReference type="PANTHER" id="PTHR43046:SF14">
    <property type="entry name" value="MUTT_NUDIX FAMILY PROTEIN"/>
    <property type="match status" value="1"/>
</dbReference>
<keyword evidence="6" id="KW-1185">Reference proteome</keyword>